<organism evidence="1 2">
    <name type="scientific">Agathobacter rectalis</name>
    <dbReference type="NCBI Taxonomy" id="39491"/>
    <lineage>
        <taxon>Bacteria</taxon>
        <taxon>Bacillati</taxon>
        <taxon>Bacillota</taxon>
        <taxon>Clostridia</taxon>
        <taxon>Lachnospirales</taxon>
        <taxon>Lachnospiraceae</taxon>
        <taxon>Agathobacter</taxon>
    </lineage>
</organism>
<accession>A0A7X2SR78</accession>
<comment type="caution">
    <text evidence="1">The sequence shown here is derived from an EMBL/GenBank/DDBJ whole genome shotgun (WGS) entry which is preliminary data.</text>
</comment>
<sequence length="36" mass="4167">RYTILSERNLALLTEYWFACGKPRDIIGTFTTLSES</sequence>
<dbReference type="Proteomes" id="UP000465607">
    <property type="component" value="Unassembled WGS sequence"/>
</dbReference>
<reference evidence="1 2" key="1">
    <citation type="journal article" date="2019" name="Nat. Med.">
        <title>A library of human gut bacterial isolates paired with longitudinal multiomics data enables mechanistic microbiome research.</title>
        <authorList>
            <person name="Poyet M."/>
            <person name="Groussin M."/>
            <person name="Gibbons S.M."/>
            <person name="Avila-Pacheco J."/>
            <person name="Jiang X."/>
            <person name="Kearney S.M."/>
            <person name="Perrotta A.R."/>
            <person name="Berdy B."/>
            <person name="Zhao S."/>
            <person name="Lieberman T.D."/>
            <person name="Swanson P.K."/>
            <person name="Smith M."/>
            <person name="Roesemann S."/>
            <person name="Alexander J.E."/>
            <person name="Rich S.A."/>
            <person name="Livny J."/>
            <person name="Vlamakis H."/>
            <person name="Clish C."/>
            <person name="Bullock K."/>
            <person name="Deik A."/>
            <person name="Scott J."/>
            <person name="Pierce K.A."/>
            <person name="Xavier R.J."/>
            <person name="Alm E.J."/>
        </authorList>
    </citation>
    <scope>NUCLEOTIDE SEQUENCE [LARGE SCALE GENOMIC DNA]</scope>
    <source>
        <strain evidence="1 2">BIOML-A5</strain>
    </source>
</reference>
<name>A0A7X2SR78_9FIRM</name>
<feature type="non-terminal residue" evidence="1">
    <location>
        <position position="1"/>
    </location>
</feature>
<dbReference type="EMBL" id="WKQV01000051">
    <property type="protein sequence ID" value="MSD28179.1"/>
    <property type="molecule type" value="Genomic_DNA"/>
</dbReference>
<gene>
    <name evidence="1" type="ORF">GKE44_13905</name>
</gene>
<dbReference type="AlphaFoldDB" id="A0A7X2SR78"/>
<evidence type="ECO:0000313" key="1">
    <source>
        <dbReference type="EMBL" id="MSD28179.1"/>
    </source>
</evidence>
<protein>
    <submittedName>
        <fullName evidence="1">Integrase</fullName>
    </submittedName>
</protein>
<proteinExistence type="predicted"/>
<evidence type="ECO:0000313" key="2">
    <source>
        <dbReference type="Proteomes" id="UP000465607"/>
    </source>
</evidence>